<dbReference type="CDD" id="cd00475">
    <property type="entry name" value="Cis_IPPS"/>
    <property type="match status" value="1"/>
</dbReference>
<dbReference type="GO" id="GO:0005829">
    <property type="term" value="C:cytosol"/>
    <property type="evidence" value="ECO:0007669"/>
    <property type="project" value="TreeGrafter"/>
</dbReference>
<dbReference type="GO" id="GO:0016094">
    <property type="term" value="P:polyprenol biosynthetic process"/>
    <property type="evidence" value="ECO:0007669"/>
    <property type="project" value="TreeGrafter"/>
</dbReference>
<feature type="binding site" evidence="2">
    <location>
        <position position="72"/>
    </location>
    <ligand>
        <name>substrate</name>
    </ligand>
</feature>
<dbReference type="OrthoDB" id="4191603at2"/>
<dbReference type="FunFam" id="3.40.1180.10:FF:000001">
    <property type="entry name" value="(2E,6E)-farnesyl-diphosphate-specific ditrans,polycis-undecaprenyl-diphosphate synthase"/>
    <property type="match status" value="1"/>
</dbReference>
<evidence type="ECO:0000313" key="4">
    <source>
        <dbReference type="EMBL" id="MVX55695.1"/>
    </source>
</evidence>
<comment type="cofactor">
    <cofactor evidence="2">
        <name>Mg(2+)</name>
        <dbReference type="ChEBI" id="CHEBI:18420"/>
    </cofactor>
    <text evidence="2">Binds 2 magnesium ions per subunit.</text>
</comment>
<evidence type="ECO:0000313" key="5">
    <source>
        <dbReference type="Proteomes" id="UP000472580"/>
    </source>
</evidence>
<feature type="coiled-coil region" evidence="3">
    <location>
        <begin position="107"/>
        <end position="134"/>
    </location>
</feature>
<dbReference type="PANTHER" id="PTHR10291">
    <property type="entry name" value="DEHYDRODOLICHYL DIPHOSPHATE SYNTHASE FAMILY MEMBER"/>
    <property type="match status" value="1"/>
</dbReference>
<feature type="binding site" evidence="2">
    <location>
        <begin position="24"/>
        <end position="27"/>
    </location>
    <ligand>
        <name>substrate</name>
    </ligand>
</feature>
<keyword evidence="3" id="KW-0175">Coiled coil</keyword>
<comment type="caution">
    <text evidence="4">The sequence shown here is derived from an EMBL/GenBank/DDBJ whole genome shotgun (WGS) entry which is preliminary data.</text>
</comment>
<protein>
    <recommendedName>
        <fullName evidence="2">Isoprenyl transferase</fullName>
        <ecNumber evidence="2">2.5.1.-</ecNumber>
    </recommendedName>
</protein>
<dbReference type="PANTHER" id="PTHR10291:SF0">
    <property type="entry name" value="DEHYDRODOLICHYL DIPHOSPHATE SYNTHASE 2"/>
    <property type="match status" value="1"/>
</dbReference>
<dbReference type="AlphaFoldDB" id="A0A6L6YDH4"/>
<evidence type="ECO:0000256" key="1">
    <source>
        <dbReference type="ARBA" id="ARBA00022679"/>
    </source>
</evidence>
<sequence length="247" mass="28200">MPGSNTNEKPCARVPRHVAIVMDGNGRWAKKRMLPRLVGHQKGVESVRRVLQGAAKAGVCHLSLFAFSSENWNRPKEEVQGLMKLFLSSLRKEIESLHKSGVRIRFIGDLSAFSAELRREIDEAERKTENNKAITLNLCINYGGRWEILEAARKIRDSGAEFTQEQLSANLPMAESGDVDLFIRTSGEIRISNFMLWQLAYSELYFTDILWPDFGEKEFSDALAWYAGRERRFGQTSEQIKESSRKE</sequence>
<organism evidence="4 5">
    <name type="scientific">Parasutterella muris</name>
    <dbReference type="NCBI Taxonomy" id="2565572"/>
    <lineage>
        <taxon>Bacteria</taxon>
        <taxon>Pseudomonadati</taxon>
        <taxon>Pseudomonadota</taxon>
        <taxon>Betaproteobacteria</taxon>
        <taxon>Burkholderiales</taxon>
        <taxon>Sutterellaceae</taxon>
        <taxon>Parasutterella</taxon>
    </lineage>
</organism>
<keyword evidence="1 2" id="KW-0808">Transferase</keyword>
<dbReference type="NCBIfam" id="TIGR00055">
    <property type="entry name" value="uppS"/>
    <property type="match status" value="1"/>
</dbReference>
<dbReference type="RefSeq" id="WP_160334130.1">
    <property type="nucleotide sequence ID" value="NZ_CALPCR010000009.1"/>
</dbReference>
<dbReference type="EMBL" id="WSRP01000001">
    <property type="protein sequence ID" value="MVX55695.1"/>
    <property type="molecule type" value="Genomic_DNA"/>
</dbReference>
<dbReference type="InterPro" id="IPR001441">
    <property type="entry name" value="UPP_synth-like"/>
</dbReference>
<comment type="subunit">
    <text evidence="2">Homodimer.</text>
</comment>
<dbReference type="SUPFAM" id="SSF64005">
    <property type="entry name" value="Undecaprenyl diphosphate synthase"/>
    <property type="match status" value="1"/>
</dbReference>
<accession>A0A6L6YDH4</accession>
<gene>
    <name evidence="4" type="primary">uppS</name>
    <name evidence="4" type="ORF">E5987_00515</name>
</gene>
<feature type="binding site" evidence="2">
    <location>
        <position position="36"/>
    </location>
    <ligand>
        <name>substrate</name>
    </ligand>
</feature>
<keyword evidence="2" id="KW-0460">Magnesium</keyword>
<feature type="binding site" evidence="2">
    <location>
        <begin position="68"/>
        <end position="70"/>
    </location>
    <ligand>
        <name>substrate</name>
    </ligand>
</feature>
<feature type="active site" evidence="2">
    <location>
        <position position="23"/>
    </location>
</feature>
<feature type="active site" description="Proton acceptor" evidence="2">
    <location>
        <position position="71"/>
    </location>
</feature>
<dbReference type="GO" id="GO:0000287">
    <property type="term" value="F:magnesium ion binding"/>
    <property type="evidence" value="ECO:0007669"/>
    <property type="project" value="UniProtKB-UniRule"/>
</dbReference>
<dbReference type="PROSITE" id="PS01066">
    <property type="entry name" value="UPP_SYNTHASE"/>
    <property type="match status" value="1"/>
</dbReference>
<evidence type="ECO:0000256" key="2">
    <source>
        <dbReference type="HAMAP-Rule" id="MF_01139"/>
    </source>
</evidence>
<dbReference type="HAMAP" id="MF_01139">
    <property type="entry name" value="ISPT"/>
    <property type="match status" value="1"/>
</dbReference>
<evidence type="ECO:0000256" key="3">
    <source>
        <dbReference type="SAM" id="Coils"/>
    </source>
</evidence>
<feature type="binding site" evidence="2">
    <location>
        <position position="203"/>
    </location>
    <ligand>
        <name>Mg(2+)</name>
        <dbReference type="ChEBI" id="CHEBI:18420"/>
    </ligand>
</feature>
<proteinExistence type="inferred from homology"/>
<feature type="binding site" evidence="2">
    <location>
        <position position="74"/>
    </location>
    <ligand>
        <name>substrate</name>
    </ligand>
</feature>
<comment type="function">
    <text evidence="2">Catalyzes the condensation of isopentenyl diphosphate (IPP) with allylic pyrophosphates generating different type of terpenoids.</text>
</comment>
<keyword evidence="5" id="KW-1185">Reference proteome</keyword>
<name>A0A6L6YDH4_9BURK</name>
<reference evidence="4 5" key="1">
    <citation type="submission" date="2019-12" db="EMBL/GenBank/DDBJ databases">
        <title>Microbes associate with the intestines of laboratory mice.</title>
        <authorList>
            <person name="Navarre W."/>
            <person name="Wong E."/>
        </authorList>
    </citation>
    <scope>NUCLEOTIDE SEQUENCE [LARGE SCALE GENOMIC DNA]</scope>
    <source>
        <strain evidence="4 5">NM82_D38</strain>
    </source>
</reference>
<feature type="binding site" evidence="2">
    <location>
        <begin position="190"/>
        <end position="192"/>
    </location>
    <ligand>
        <name>substrate</name>
    </ligand>
</feature>
<keyword evidence="2" id="KW-0479">Metal-binding</keyword>
<feature type="binding site" evidence="2">
    <location>
        <position position="184"/>
    </location>
    <ligand>
        <name>substrate</name>
    </ligand>
</feature>
<dbReference type="Proteomes" id="UP000472580">
    <property type="component" value="Unassembled WGS sequence"/>
</dbReference>
<comment type="similarity">
    <text evidence="2">Belongs to the UPP synthase family.</text>
</comment>
<dbReference type="InterPro" id="IPR018520">
    <property type="entry name" value="UPP_synth-like_CS"/>
</dbReference>
<dbReference type="GO" id="GO:0008834">
    <property type="term" value="F:ditrans,polycis-undecaprenyl-diphosphate synthase [(2E,6E)-farnesyl-diphosphate specific] activity"/>
    <property type="evidence" value="ECO:0007669"/>
    <property type="project" value="TreeGrafter"/>
</dbReference>
<dbReference type="Pfam" id="PF01255">
    <property type="entry name" value="Prenyltransf"/>
    <property type="match status" value="1"/>
</dbReference>
<dbReference type="Gene3D" id="3.40.1180.10">
    <property type="entry name" value="Decaprenyl diphosphate synthase-like"/>
    <property type="match status" value="1"/>
</dbReference>
<dbReference type="EC" id="2.5.1.-" evidence="2"/>
<feature type="binding site" evidence="2">
    <location>
        <position position="40"/>
    </location>
    <ligand>
        <name>substrate</name>
    </ligand>
</feature>
<dbReference type="InterPro" id="IPR036424">
    <property type="entry name" value="UPP_synth-like_sf"/>
</dbReference>
<feature type="binding site" evidence="2">
    <location>
        <position position="28"/>
    </location>
    <ligand>
        <name>substrate</name>
    </ligand>
</feature>
<feature type="binding site" evidence="2">
    <location>
        <position position="23"/>
    </location>
    <ligand>
        <name>Mg(2+)</name>
        <dbReference type="ChEBI" id="CHEBI:18420"/>
    </ligand>
</feature>